<evidence type="ECO:0000313" key="2">
    <source>
        <dbReference type="EMBL" id="MUV05402.1"/>
    </source>
</evidence>
<protein>
    <submittedName>
        <fullName evidence="2">Outer membrane lipoprotein-sorting protein</fullName>
    </submittedName>
</protein>
<dbReference type="EMBL" id="WOWP01000063">
    <property type="protein sequence ID" value="MUV05402.1"/>
    <property type="molecule type" value="Genomic_DNA"/>
</dbReference>
<dbReference type="InterPro" id="IPR008969">
    <property type="entry name" value="CarboxyPept-like_regulatory"/>
</dbReference>
<dbReference type="RefSeq" id="WP_157484663.1">
    <property type="nucleotide sequence ID" value="NZ_WOWP01000063.1"/>
</dbReference>
<dbReference type="Pfam" id="PF13715">
    <property type="entry name" value="CarbopepD_reg_2"/>
    <property type="match status" value="1"/>
</dbReference>
<dbReference type="OrthoDB" id="8764943at2"/>
<sequence>MKNHTLYLLLFFVSFNTIAQTAVKSKLTDVNNNPVAFANIYIPESKKTTLSNESGDFYMMINPETDKTIIISHLSYQPVQIKITSSFPKNIVLEEGLLQLNEVVIGKQITGYDIALKVIENLKENHDVDPAYYEYFTRVVQYDDNWKEIDMIQEYYGKLKHNGEHNTKALVYKSRVVPYTKKGEERLQTDSSIDLWGIRNNNLLLYKPDYLKKSKLKNYNISIEGSLTINGHECYILKYASGKASYDEYKKAMIYIDKKTFGIVKQISGSHSTLAETYTERNFVKINDKWVMSAATNKHHLHKVITTLYTYLTDKKDYEDINFTKTPFFKKLKRFNKNPNDSFWDNYQHIPLPEN</sequence>
<evidence type="ECO:0000256" key="1">
    <source>
        <dbReference type="SAM" id="SignalP"/>
    </source>
</evidence>
<reference evidence="2 3" key="1">
    <citation type="submission" date="2019-12" db="EMBL/GenBank/DDBJ databases">
        <authorList>
            <person name="Sun J.-Q."/>
        </authorList>
    </citation>
    <scope>NUCLEOTIDE SEQUENCE [LARGE SCALE GENOMIC DNA]</scope>
    <source>
        <strain evidence="2 3">JCM 17928</strain>
    </source>
</reference>
<organism evidence="2 3">
    <name type="scientific">Flavobacterium rakeshii</name>
    <dbReference type="NCBI Taxonomy" id="1038845"/>
    <lineage>
        <taxon>Bacteria</taxon>
        <taxon>Pseudomonadati</taxon>
        <taxon>Bacteroidota</taxon>
        <taxon>Flavobacteriia</taxon>
        <taxon>Flavobacteriales</taxon>
        <taxon>Flavobacteriaceae</taxon>
        <taxon>Flavobacterium</taxon>
    </lineage>
</organism>
<keyword evidence="2" id="KW-0449">Lipoprotein</keyword>
<dbReference type="AlphaFoldDB" id="A0A6N8HI35"/>
<feature type="signal peptide" evidence="1">
    <location>
        <begin position="1"/>
        <end position="19"/>
    </location>
</feature>
<proteinExistence type="predicted"/>
<dbReference type="SUPFAM" id="SSF49464">
    <property type="entry name" value="Carboxypeptidase regulatory domain-like"/>
    <property type="match status" value="1"/>
</dbReference>
<keyword evidence="3" id="KW-1185">Reference proteome</keyword>
<accession>A0A6N8HI35</accession>
<comment type="caution">
    <text evidence="2">The sequence shown here is derived from an EMBL/GenBank/DDBJ whole genome shotgun (WGS) entry which is preliminary data.</text>
</comment>
<feature type="chain" id="PRO_5026849997" evidence="1">
    <location>
        <begin position="20"/>
        <end position="355"/>
    </location>
</feature>
<gene>
    <name evidence="2" type="ORF">GN157_16940</name>
</gene>
<evidence type="ECO:0000313" key="3">
    <source>
        <dbReference type="Proteomes" id="UP000433945"/>
    </source>
</evidence>
<dbReference type="Proteomes" id="UP000433945">
    <property type="component" value="Unassembled WGS sequence"/>
</dbReference>
<dbReference type="Gene3D" id="2.50.20.10">
    <property type="entry name" value="Lipoprotein localisation LolA/LolB/LppX"/>
    <property type="match status" value="1"/>
</dbReference>
<name>A0A6N8HI35_9FLAO</name>
<keyword evidence="1" id="KW-0732">Signal</keyword>